<evidence type="ECO:0000313" key="2">
    <source>
        <dbReference type="EMBL" id="ANC94989.1"/>
    </source>
</evidence>
<sequence length="52" mass="5951">MTFARHALLTLLLLLAYLLVLVLGLPGRLFGDPLRRRPAPASAGYWRQSRRY</sequence>
<feature type="region of interest" description="Disordered" evidence="1">
    <location>
        <begin position="28"/>
        <end position="52"/>
    </location>
</feature>
<accession>A0A172MB50</accession>
<proteinExistence type="predicted"/>
<gene>
    <name evidence="2" type="primary">almUIV</name>
</gene>
<evidence type="ECO:0000256" key="1">
    <source>
        <dbReference type="SAM" id="MobiDB-lite"/>
    </source>
</evidence>
<name>A0A172MB50_9ACTN</name>
<reference evidence="2" key="1">
    <citation type="submission" date="2016-01" db="EMBL/GenBank/DDBJ databases">
        <title>Biosynthesis of aldgamycin: genetic basis for the biosynthesis of two related 4,6-dideoxy sugars D-chalcose and D-aldgarose.</title>
        <authorList>
            <person name="Tang X."/>
        </authorList>
    </citation>
    <scope>NUCLEOTIDE SEQUENCE</scope>
    <source>
        <strain evidence="2">A1</strain>
    </source>
</reference>
<organism evidence="2">
    <name type="scientific">Streptomyces sp. A1(2016)</name>
    <dbReference type="NCBI Taxonomy" id="1846204"/>
    <lineage>
        <taxon>Bacteria</taxon>
        <taxon>Bacillati</taxon>
        <taxon>Actinomycetota</taxon>
        <taxon>Actinomycetes</taxon>
        <taxon>Kitasatosporales</taxon>
        <taxon>Streptomycetaceae</taxon>
        <taxon>Streptomyces</taxon>
    </lineage>
</organism>
<dbReference type="AlphaFoldDB" id="A0A172MB50"/>
<protein>
    <submittedName>
        <fullName evidence="2">AlmUIV</fullName>
    </submittedName>
</protein>
<dbReference type="EMBL" id="KU568466">
    <property type="protein sequence ID" value="ANC94989.1"/>
    <property type="molecule type" value="Genomic_DNA"/>
</dbReference>